<protein>
    <submittedName>
        <fullName evidence="9">Peptide/nickel transport system permease protein</fullName>
    </submittedName>
</protein>
<feature type="transmembrane region" description="Helical" evidence="7">
    <location>
        <begin position="175"/>
        <end position="197"/>
    </location>
</feature>
<keyword evidence="2 7" id="KW-0813">Transport</keyword>
<comment type="subcellular location">
    <subcellularLocation>
        <location evidence="1 7">Cell membrane</location>
        <topology evidence="1 7">Multi-pass membrane protein</topology>
    </subcellularLocation>
</comment>
<gene>
    <name evidence="9" type="ORF">J2S11_000763</name>
</gene>
<dbReference type="Pfam" id="PF19300">
    <property type="entry name" value="BPD_transp_1_N"/>
    <property type="match status" value="1"/>
</dbReference>
<dbReference type="InterPro" id="IPR045621">
    <property type="entry name" value="BPD_transp_1_N"/>
</dbReference>
<feature type="domain" description="ABC transmembrane type-1" evidence="8">
    <location>
        <begin position="84"/>
        <end position="298"/>
    </location>
</feature>
<evidence type="ECO:0000256" key="6">
    <source>
        <dbReference type="ARBA" id="ARBA00023136"/>
    </source>
</evidence>
<dbReference type="SUPFAM" id="SSF161098">
    <property type="entry name" value="MetI-like"/>
    <property type="match status" value="1"/>
</dbReference>
<dbReference type="InterPro" id="IPR035906">
    <property type="entry name" value="MetI-like_sf"/>
</dbReference>
<evidence type="ECO:0000256" key="5">
    <source>
        <dbReference type="ARBA" id="ARBA00022989"/>
    </source>
</evidence>
<accession>A0ABT9VV42</accession>
<name>A0ABT9VV42_9BACI</name>
<feature type="transmembrane region" description="Helical" evidence="7">
    <location>
        <begin position="279"/>
        <end position="305"/>
    </location>
</feature>
<dbReference type="PANTHER" id="PTHR43163">
    <property type="entry name" value="DIPEPTIDE TRANSPORT SYSTEM PERMEASE PROTEIN DPPB-RELATED"/>
    <property type="match status" value="1"/>
</dbReference>
<evidence type="ECO:0000256" key="7">
    <source>
        <dbReference type="RuleBase" id="RU363032"/>
    </source>
</evidence>
<evidence type="ECO:0000256" key="4">
    <source>
        <dbReference type="ARBA" id="ARBA00022692"/>
    </source>
</evidence>
<organism evidence="9 10">
    <name type="scientific">Caldalkalibacillus horti</name>
    <dbReference type="NCBI Taxonomy" id="77523"/>
    <lineage>
        <taxon>Bacteria</taxon>
        <taxon>Bacillati</taxon>
        <taxon>Bacillota</taxon>
        <taxon>Bacilli</taxon>
        <taxon>Bacillales</taxon>
        <taxon>Bacillaceae</taxon>
        <taxon>Caldalkalibacillus</taxon>
    </lineage>
</organism>
<keyword evidence="10" id="KW-1185">Reference proteome</keyword>
<dbReference type="PROSITE" id="PS50928">
    <property type="entry name" value="ABC_TM1"/>
    <property type="match status" value="1"/>
</dbReference>
<reference evidence="9 10" key="1">
    <citation type="submission" date="2023-07" db="EMBL/GenBank/DDBJ databases">
        <title>Genomic Encyclopedia of Type Strains, Phase IV (KMG-IV): sequencing the most valuable type-strain genomes for metagenomic binning, comparative biology and taxonomic classification.</title>
        <authorList>
            <person name="Goeker M."/>
        </authorList>
    </citation>
    <scope>NUCLEOTIDE SEQUENCE [LARGE SCALE GENOMIC DNA]</scope>
    <source>
        <strain evidence="9 10">DSM 12751</strain>
    </source>
</reference>
<evidence type="ECO:0000256" key="2">
    <source>
        <dbReference type="ARBA" id="ARBA00022448"/>
    </source>
</evidence>
<proteinExistence type="inferred from homology"/>
<evidence type="ECO:0000313" key="10">
    <source>
        <dbReference type="Proteomes" id="UP001235840"/>
    </source>
</evidence>
<keyword evidence="6 7" id="KW-0472">Membrane</keyword>
<dbReference type="PANTHER" id="PTHR43163:SF2">
    <property type="entry name" value="ABC TRANSPORTER PERMEASE PROTEIN"/>
    <property type="match status" value="1"/>
</dbReference>
<dbReference type="Proteomes" id="UP001235840">
    <property type="component" value="Unassembled WGS sequence"/>
</dbReference>
<dbReference type="CDD" id="cd06261">
    <property type="entry name" value="TM_PBP2"/>
    <property type="match status" value="1"/>
</dbReference>
<feature type="transmembrane region" description="Helical" evidence="7">
    <location>
        <begin position="233"/>
        <end position="259"/>
    </location>
</feature>
<feature type="transmembrane region" description="Helical" evidence="7">
    <location>
        <begin position="119"/>
        <end position="144"/>
    </location>
</feature>
<keyword evidence="5 7" id="KW-1133">Transmembrane helix</keyword>
<feature type="transmembrane region" description="Helical" evidence="7">
    <location>
        <begin position="84"/>
        <end position="107"/>
    </location>
</feature>
<keyword evidence="3" id="KW-1003">Cell membrane</keyword>
<sequence>MLITIFIIATVIFFLFRLMPGNPAASMLDPSVPPEARQQIMERFGLNESIWVQYGLFMKNFVQLDFGRSFYYKQPVIDILLDKLGATIIIMFSAMIFAYGLGVLGGARMAWKRGTIGESVGVVFTLIARSAPTFWVGIMAIYFFSVQLGWFPHSGMRSSGYEAANSWQVFFSLDFLWHLTLPTIVAGLFFLATPMLIMRNTMLEVMGEDFIEMAKAKGLKDRTILYRHAARNALLPVVTAGALFIGSAIGGQVLIEYVFSWPGLGREMVLAAQRHDYPVAQASFIILAAMIMVMNLVADLIYAYLDPRITYK</sequence>
<evidence type="ECO:0000259" key="8">
    <source>
        <dbReference type="PROSITE" id="PS50928"/>
    </source>
</evidence>
<comment type="caution">
    <text evidence="9">The sequence shown here is derived from an EMBL/GenBank/DDBJ whole genome shotgun (WGS) entry which is preliminary data.</text>
</comment>
<evidence type="ECO:0000256" key="3">
    <source>
        <dbReference type="ARBA" id="ARBA00022475"/>
    </source>
</evidence>
<comment type="similarity">
    <text evidence="7">Belongs to the binding-protein-dependent transport system permease family.</text>
</comment>
<dbReference type="EMBL" id="JAUSTY010000003">
    <property type="protein sequence ID" value="MDQ0164863.1"/>
    <property type="molecule type" value="Genomic_DNA"/>
</dbReference>
<evidence type="ECO:0000313" key="9">
    <source>
        <dbReference type="EMBL" id="MDQ0164863.1"/>
    </source>
</evidence>
<dbReference type="Gene3D" id="1.10.3720.10">
    <property type="entry name" value="MetI-like"/>
    <property type="match status" value="1"/>
</dbReference>
<keyword evidence="4 7" id="KW-0812">Transmembrane</keyword>
<dbReference type="InterPro" id="IPR000515">
    <property type="entry name" value="MetI-like"/>
</dbReference>
<evidence type="ECO:0000256" key="1">
    <source>
        <dbReference type="ARBA" id="ARBA00004651"/>
    </source>
</evidence>
<dbReference type="Pfam" id="PF00528">
    <property type="entry name" value="BPD_transp_1"/>
    <property type="match status" value="1"/>
</dbReference>